<keyword evidence="4" id="KW-1185">Reference proteome</keyword>
<protein>
    <submittedName>
        <fullName evidence="3">Uncharacterized protein</fullName>
    </submittedName>
</protein>
<sequence>MPAIGVSIKAVMLTSLLLSMGELDGLIRQKRVVWIGVKYNPQGNKTRPIPPPTRPPGLFTQTPAADHDLDPAMWTQATAGQIHICSPQFTPEVIVQTGDGNTYVMHGDRYWRIMDFVGTVLDNRQNLGSSVIQDWPGLPQHLDAALTLTDGTTLFFKDNRFYVFWNRMPREPTTGLIEAAFPHMPSSKLDAAFMTNSSLVFVKGQEFYLFGIEQFPFVQRGNLVDMGLPDQPIESAVNLSDGLAYLISEKTVYQVDTSALQVVSTFPTQSLYGCLEPLRTKKLVVRPYGRNFHPEISDLKSWTNAMLMHSSLMHSVLSNGQNGL</sequence>
<dbReference type="PROSITE" id="PS51642">
    <property type="entry name" value="HEMOPEXIN_2"/>
    <property type="match status" value="1"/>
</dbReference>
<dbReference type="SMART" id="SM00120">
    <property type="entry name" value="HX"/>
    <property type="match status" value="3"/>
</dbReference>
<organism evidence="3 4">
    <name type="scientific">Hypsibius exemplaris</name>
    <name type="common">Freshwater tardigrade</name>
    <dbReference type="NCBI Taxonomy" id="2072580"/>
    <lineage>
        <taxon>Eukaryota</taxon>
        <taxon>Metazoa</taxon>
        <taxon>Ecdysozoa</taxon>
        <taxon>Tardigrada</taxon>
        <taxon>Eutardigrada</taxon>
        <taxon>Parachela</taxon>
        <taxon>Hypsibioidea</taxon>
        <taxon>Hypsibiidae</taxon>
        <taxon>Hypsibius</taxon>
    </lineage>
</organism>
<evidence type="ECO:0000313" key="4">
    <source>
        <dbReference type="Proteomes" id="UP000192578"/>
    </source>
</evidence>
<proteinExistence type="predicted"/>
<dbReference type="InterPro" id="IPR018487">
    <property type="entry name" value="Hemopexin-like_repeat"/>
</dbReference>
<dbReference type="OrthoDB" id="406838at2759"/>
<evidence type="ECO:0000256" key="1">
    <source>
        <dbReference type="PROSITE-ProRule" id="PRU01011"/>
    </source>
</evidence>
<feature type="repeat" description="Hemopexin" evidence="1">
    <location>
        <begin position="139"/>
        <end position="184"/>
    </location>
</feature>
<reference evidence="4" key="1">
    <citation type="submission" date="2017-01" db="EMBL/GenBank/DDBJ databases">
        <title>Comparative genomics of anhydrobiosis in the tardigrade Hypsibius dujardini.</title>
        <authorList>
            <person name="Yoshida Y."/>
            <person name="Koutsovoulos G."/>
            <person name="Laetsch D."/>
            <person name="Stevens L."/>
            <person name="Kumar S."/>
            <person name="Horikawa D."/>
            <person name="Ishino K."/>
            <person name="Komine S."/>
            <person name="Tomita M."/>
            <person name="Blaxter M."/>
            <person name="Arakawa K."/>
        </authorList>
    </citation>
    <scope>NUCLEOTIDE SEQUENCE [LARGE SCALE GENOMIC DNA]</scope>
    <source>
        <strain evidence="4">Z151</strain>
    </source>
</reference>
<dbReference type="InterPro" id="IPR036375">
    <property type="entry name" value="Hemopexin-like_dom_sf"/>
</dbReference>
<dbReference type="AlphaFoldDB" id="A0A1W0WLM8"/>
<keyword evidence="2" id="KW-0732">Signal</keyword>
<gene>
    <name evidence="3" type="ORF">BV898_09740</name>
</gene>
<feature type="signal peptide" evidence="2">
    <location>
        <begin position="1"/>
        <end position="21"/>
    </location>
</feature>
<comment type="caution">
    <text evidence="3">The sequence shown here is derived from an EMBL/GenBank/DDBJ whole genome shotgun (WGS) entry which is preliminary data.</text>
</comment>
<feature type="chain" id="PRO_5012484056" evidence="2">
    <location>
        <begin position="22"/>
        <end position="324"/>
    </location>
</feature>
<evidence type="ECO:0000256" key="2">
    <source>
        <dbReference type="SAM" id="SignalP"/>
    </source>
</evidence>
<dbReference type="Pfam" id="PF00045">
    <property type="entry name" value="Hemopexin"/>
    <property type="match status" value="1"/>
</dbReference>
<accession>A0A1W0WLM8</accession>
<dbReference type="SUPFAM" id="SSF50923">
    <property type="entry name" value="Hemopexin-like domain"/>
    <property type="match status" value="1"/>
</dbReference>
<evidence type="ECO:0000313" key="3">
    <source>
        <dbReference type="EMBL" id="OQV16104.1"/>
    </source>
</evidence>
<name>A0A1W0WLM8_HYPEX</name>
<dbReference type="EMBL" id="MTYJ01000078">
    <property type="protein sequence ID" value="OQV16104.1"/>
    <property type="molecule type" value="Genomic_DNA"/>
</dbReference>
<dbReference type="Proteomes" id="UP000192578">
    <property type="component" value="Unassembled WGS sequence"/>
</dbReference>
<dbReference type="Gene3D" id="2.110.10.10">
    <property type="entry name" value="Hemopexin-like domain"/>
    <property type="match status" value="1"/>
</dbReference>